<keyword evidence="2" id="KW-0472">Membrane</keyword>
<name>Q82I74_STRAW</name>
<accession>Q82I74</accession>
<keyword evidence="2" id="KW-1133">Transmembrane helix</keyword>
<feature type="compositionally biased region" description="Low complexity" evidence="1">
    <location>
        <begin position="176"/>
        <end position="198"/>
    </location>
</feature>
<keyword evidence="4" id="KW-1185">Reference proteome</keyword>
<dbReference type="eggNOG" id="ENOG5031TE8">
    <property type="taxonomic scope" value="Bacteria"/>
</dbReference>
<sequence length="267" mass="26012">MRHGVSSGGHPRVHVTPFLSLHFPAMSWHLQPADRAPGTNGANGPGGPSGADAAHGAPSVYHPRADAAPAYEEYADPAAAHGWENAYDSTRELPVTVPDADEPAGPGGPVLDGGPRRRARPKGRGRPTSRVLVAVGAVCALGAAVAIAGFSGSGSPAGPRVEGDGVRPKAERSEQPSVDASASAGAATTGPSDGGAPPVTARPSDDASSSAGASVSPSPSGEETGAPTTSAPSTEAAVTATASAGVSASASRPGNSGHGKGASKRPK</sequence>
<evidence type="ECO:0000256" key="1">
    <source>
        <dbReference type="SAM" id="MobiDB-lite"/>
    </source>
</evidence>
<evidence type="ECO:0000313" key="4">
    <source>
        <dbReference type="Proteomes" id="UP000000428"/>
    </source>
</evidence>
<dbReference type="Proteomes" id="UP000000428">
    <property type="component" value="Chromosome"/>
</dbReference>
<dbReference type="EMBL" id="BA000030">
    <property type="protein sequence ID" value="BAC70995.1"/>
    <property type="molecule type" value="Genomic_DNA"/>
</dbReference>
<feature type="compositionally biased region" description="Basic and acidic residues" evidence="1">
    <location>
        <begin position="161"/>
        <end position="174"/>
    </location>
</feature>
<organism evidence="3 4">
    <name type="scientific">Streptomyces avermitilis (strain ATCC 31267 / DSM 46492 / JCM 5070 / NBRC 14893 / NCIMB 12804 / NRRL 8165 / MA-4680)</name>
    <dbReference type="NCBI Taxonomy" id="227882"/>
    <lineage>
        <taxon>Bacteria</taxon>
        <taxon>Bacillati</taxon>
        <taxon>Actinomycetota</taxon>
        <taxon>Actinomycetes</taxon>
        <taxon>Kitasatosporales</taxon>
        <taxon>Streptomycetaceae</taxon>
        <taxon>Streptomyces</taxon>
    </lineage>
</organism>
<feature type="region of interest" description="Disordered" evidence="1">
    <location>
        <begin position="31"/>
        <end position="61"/>
    </location>
</feature>
<feature type="compositionally biased region" description="Low complexity" evidence="1">
    <location>
        <begin position="150"/>
        <end position="159"/>
    </location>
</feature>
<feature type="region of interest" description="Disordered" evidence="1">
    <location>
        <begin position="95"/>
        <end position="128"/>
    </location>
</feature>
<dbReference type="AlphaFoldDB" id="Q82I74"/>
<reference evidence="3 4" key="3">
    <citation type="journal article" date="2014" name="J. Ind. Microbiol. Biotechnol.">
        <title>Genome mining of the Streptomyces avermitilis genome and development of genome-minimized hosts for heterologous expression of biosynthetic gene clusters.</title>
        <authorList>
            <person name="Ikeda H."/>
            <person name="Shin-ya K."/>
            <person name="Omura S."/>
        </authorList>
    </citation>
    <scope>NUCLEOTIDE SEQUENCE [LARGE SCALE GENOMIC DNA]</scope>
    <source>
        <strain evidence="4">ATCC 31267 / DSM 46492 / JCM 5070 / NBRC 14893 / NCIMB 12804 / NRRL 8165 / MA-4680</strain>
    </source>
</reference>
<feature type="compositionally biased region" description="Low complexity" evidence="1">
    <location>
        <begin position="206"/>
        <end position="251"/>
    </location>
</feature>
<reference evidence="3 4" key="2">
    <citation type="journal article" date="2003" name="Nat. Biotechnol.">
        <title>Complete genome sequence and comparative analysis of the industrial microorganism Streptomyces avermitilis.</title>
        <authorList>
            <person name="Ikeda H."/>
            <person name="Ishikawa J."/>
            <person name="Hanamoto A."/>
            <person name="Shinose M."/>
            <person name="Kikuchi H."/>
            <person name="Shiba T."/>
            <person name="Sakaki Y."/>
            <person name="Hattori M."/>
            <person name="Omura S."/>
        </authorList>
    </citation>
    <scope>NUCLEOTIDE SEQUENCE [LARGE SCALE GENOMIC DNA]</scope>
    <source>
        <strain evidence="4">ATCC 31267 / DSM 46492 / JCM 5070 / NBRC 14893 / NCIMB 12804 / NRRL 8165 / MA-4680</strain>
    </source>
</reference>
<keyword evidence="2" id="KW-0812">Transmembrane</keyword>
<dbReference type="KEGG" id="sma:SAVERM_3284"/>
<evidence type="ECO:0000256" key="2">
    <source>
        <dbReference type="SAM" id="Phobius"/>
    </source>
</evidence>
<feature type="compositionally biased region" description="Basic residues" evidence="1">
    <location>
        <begin position="116"/>
        <end position="127"/>
    </location>
</feature>
<protein>
    <submittedName>
        <fullName evidence="3">Uncharacterized protein</fullName>
    </submittedName>
</protein>
<reference evidence="3 4" key="1">
    <citation type="journal article" date="2001" name="Proc. Natl. Acad. Sci. U.S.A.">
        <title>Genome sequence of an industrial microorganism Streptomyces avermitilis: deducing the ability of producing secondary metabolites.</title>
        <authorList>
            <person name="Omura S."/>
            <person name="Ikeda H."/>
            <person name="Ishikawa J."/>
            <person name="Hanamoto A."/>
            <person name="Takahashi C."/>
            <person name="Shinose M."/>
            <person name="Takahashi Y."/>
            <person name="Horikawa H."/>
            <person name="Nakazawa H."/>
            <person name="Osonoe T."/>
            <person name="Kikuchi H."/>
            <person name="Shiba T."/>
            <person name="Sakaki Y."/>
            <person name="Hattori M."/>
        </authorList>
    </citation>
    <scope>NUCLEOTIDE SEQUENCE [LARGE SCALE GENOMIC DNA]</scope>
    <source>
        <strain evidence="4">ATCC 31267 / DSM 46492 / JCM 5070 / NBRC 14893 / NCIMB 12804 / NRRL 8165 / MA-4680</strain>
    </source>
</reference>
<dbReference type="HOGENOM" id="CLU_091020_0_0_11"/>
<feature type="region of interest" description="Disordered" evidence="1">
    <location>
        <begin position="150"/>
        <end position="267"/>
    </location>
</feature>
<evidence type="ECO:0000313" key="3">
    <source>
        <dbReference type="EMBL" id="BAC70995.1"/>
    </source>
</evidence>
<feature type="transmembrane region" description="Helical" evidence="2">
    <location>
        <begin position="131"/>
        <end position="150"/>
    </location>
</feature>
<gene>
    <name evidence="3" type="ORF">SAVERM_3284</name>
</gene>
<proteinExistence type="predicted"/>